<evidence type="ECO:0000256" key="1">
    <source>
        <dbReference type="ARBA" id="ARBA00012344"/>
    </source>
</evidence>
<dbReference type="PANTHER" id="PTHR12192">
    <property type="entry name" value="CATION TRANSPORT PROTEIN CHAC-RELATED"/>
    <property type="match status" value="1"/>
</dbReference>
<evidence type="ECO:0000313" key="3">
    <source>
        <dbReference type="EMBL" id="KFX05546.1"/>
    </source>
</evidence>
<organism evidence="3 5">
    <name type="scientific">Pectobacterium wasabiae</name>
    <dbReference type="NCBI Taxonomy" id="55208"/>
    <lineage>
        <taxon>Bacteria</taxon>
        <taxon>Pseudomonadati</taxon>
        <taxon>Pseudomonadota</taxon>
        <taxon>Gammaproteobacteria</taxon>
        <taxon>Enterobacterales</taxon>
        <taxon>Pectobacteriaceae</taxon>
        <taxon>Pectobacterium</taxon>
    </lineage>
</organism>
<accession>A0AAW3EIG9</accession>
<dbReference type="PANTHER" id="PTHR12192:SF2">
    <property type="entry name" value="GLUTATHIONE-SPECIFIC GAMMA-GLUTAMYLCYCLOTRANSFERASE 2"/>
    <property type="match status" value="1"/>
</dbReference>
<evidence type="ECO:0000313" key="4">
    <source>
        <dbReference type="EMBL" id="KGA30400.1"/>
    </source>
</evidence>
<sequence>MVLNRETLNNGTFLNAFRDVPGLEWWSETRIEKSMKDMLEIHSWGNPLWIFAYGSLIYNPLFHFVEQQRAVLDGWHRSFCIRLILGRGNIEQPGRMLALERGGSTSGLAYRFHQDNLENELRLVWMREMVGGLYEPEWADVTLANGQTVKAIIFAASTGHPLYERDSSPDTVISYISVASGNLGRNRDYVLRLDNSLRHYGIADEYIHDLAARLVSTPITLIPGEIPYSD</sequence>
<dbReference type="InterPro" id="IPR013024">
    <property type="entry name" value="GGCT-like"/>
</dbReference>
<comment type="caution">
    <text evidence="3">The sequence shown here is derived from an EMBL/GenBank/DDBJ whole genome shotgun (WGS) entry which is preliminary data.</text>
</comment>
<dbReference type="EMBL" id="JQHP01000006">
    <property type="protein sequence ID" value="KFX05546.1"/>
    <property type="molecule type" value="Genomic_DNA"/>
</dbReference>
<dbReference type="Gene3D" id="3.10.490.10">
    <property type="entry name" value="Gamma-glutamyl cyclotransferase-like"/>
    <property type="match status" value="1"/>
</dbReference>
<dbReference type="Proteomes" id="UP000029257">
    <property type="component" value="Unassembled WGS sequence"/>
</dbReference>
<keyword evidence="2" id="KW-0456">Lyase</keyword>
<dbReference type="EMBL" id="JQOH01000001">
    <property type="protein sequence ID" value="KGA30400.1"/>
    <property type="molecule type" value="Genomic_DNA"/>
</dbReference>
<dbReference type="Pfam" id="PF04752">
    <property type="entry name" value="ChaC"/>
    <property type="match status" value="1"/>
</dbReference>
<dbReference type="AlphaFoldDB" id="A0AAW3EIG9"/>
<protein>
    <recommendedName>
        <fullName evidence="1">glutathione-specific gamma-glutamylcyclotransferase</fullName>
        <ecNumber evidence="1">4.3.2.7</ecNumber>
    </recommendedName>
</protein>
<evidence type="ECO:0000256" key="2">
    <source>
        <dbReference type="ARBA" id="ARBA00023239"/>
    </source>
</evidence>
<dbReference type="RefSeq" id="WP_005967020.1">
    <property type="nucleotide sequence ID" value="NZ_JQHP01000006.1"/>
</dbReference>
<dbReference type="CDD" id="cd06661">
    <property type="entry name" value="GGCT_like"/>
    <property type="match status" value="1"/>
</dbReference>
<proteinExistence type="predicted"/>
<reference evidence="5 6" key="1">
    <citation type="submission" date="2014-08" db="EMBL/GenBank/DDBJ databases">
        <title>Genome sequences of NCPPB Pectobacterium isolates.</title>
        <authorList>
            <person name="Glover R.H."/>
            <person name="Sapp M."/>
            <person name="Elphinstone J."/>
        </authorList>
    </citation>
    <scope>NUCLEOTIDE SEQUENCE [LARGE SCALE GENOMIC DNA]</scope>
    <source>
        <strain evidence="3 5">NCPPB 3701</strain>
        <strain evidence="4 6">NCPPB3702</strain>
    </source>
</reference>
<dbReference type="SUPFAM" id="SSF110857">
    <property type="entry name" value="Gamma-glutamyl cyclotransferase-like"/>
    <property type="match status" value="1"/>
</dbReference>
<evidence type="ECO:0000313" key="5">
    <source>
        <dbReference type="Proteomes" id="UP000029257"/>
    </source>
</evidence>
<dbReference type="EC" id="4.3.2.7" evidence="1"/>
<dbReference type="GO" id="GO:0006751">
    <property type="term" value="P:glutathione catabolic process"/>
    <property type="evidence" value="ECO:0007669"/>
    <property type="project" value="InterPro"/>
</dbReference>
<gene>
    <name evidence="3" type="ORF">JV38_12725</name>
    <name evidence="4" type="ORF">KU73_00350</name>
</gene>
<keyword evidence="6" id="KW-1185">Reference proteome</keyword>
<dbReference type="Proteomes" id="UP000029436">
    <property type="component" value="Unassembled WGS sequence"/>
</dbReference>
<dbReference type="InterPro" id="IPR036568">
    <property type="entry name" value="GGCT-like_sf"/>
</dbReference>
<dbReference type="GO" id="GO:0005737">
    <property type="term" value="C:cytoplasm"/>
    <property type="evidence" value="ECO:0007669"/>
    <property type="project" value="TreeGrafter"/>
</dbReference>
<dbReference type="InterPro" id="IPR006840">
    <property type="entry name" value="ChaC"/>
</dbReference>
<evidence type="ECO:0000313" key="6">
    <source>
        <dbReference type="Proteomes" id="UP000029436"/>
    </source>
</evidence>
<name>A0AAW3EIG9_9GAMM</name>
<dbReference type="GO" id="GO:0061928">
    <property type="term" value="F:glutathione specific gamma-glutamylcyclotransferase activity"/>
    <property type="evidence" value="ECO:0007669"/>
    <property type="project" value="UniProtKB-EC"/>
</dbReference>